<sequence length="731" mass="80424">MRLVPSRRSHQHHLKHQHEVKHEAALVHLSSYGGGLVPGDVLHLDIDVRGKGATLCVLTQGGTRIYRPGKHFRQHVNYNYGGNNVNTSVYNKINIHDVSSKLCQSTINGTVEPGATLFFLPDPTVPYYQSSFQERRVFRSQYASASATDMGSIISVDWYSSGRKHSAWMEEERWAFDYLGSRTELFVEDQRNQQTGHSSPILVESMAFDNTSSPARNTRAATPASTSIGQNNDSMASLLLHGPTSLPIAEKAKELSRQLANIQTRVRREHSSDMDVASEANDELDSILKALGGKVVLSVTPVNDDRRNVQSDSQQHQPSTTHVVRILAESNEDIYRILHYCLKSCSEYVGGLEPYKDRIHSSKTVRGNPSARKQAKRQNGRILQKSQPKRTGHELQLLANELIFGNDHSSNTMSDASAWFRMCTLSDSALPVGSFAHSLGIEAASQMGLFNNAKSRDKLQSANEETTACSIDDLSDYIYAVSRSNARFATPLVLAGYSLLGQNKLSFAADNERICHSWRSIDAYVDTLLQSNGPGRRASMDQGLGLLRIAPSFTEYNDKSPLDLWESIRTSIDKAAIPTAKGHAAPIYGMMSASLGVSPLDACRVFAFGAARDSVSAAVRLNLLGPMAGVTLLDQVGRGAVDEGLEEGLLAMVKGDKTMDGDAKLRNWLDSVATCAPMMDTNFSFHSTTDRLLSILPEALTLTSLDLKPRHELSDELHPLYNHQPTDNKVE</sequence>
<protein>
    <recommendedName>
        <fullName evidence="7">Urease accessory protein UreD</fullName>
    </recommendedName>
</protein>
<dbReference type="Gene3D" id="1.10.4190.10">
    <property type="entry name" value="Urease accessory protein UreF"/>
    <property type="match status" value="1"/>
</dbReference>
<proteinExistence type="inferred from homology"/>
<dbReference type="PANTHER" id="PTHR33620">
    <property type="entry name" value="UREASE ACCESSORY PROTEIN F"/>
    <property type="match status" value="1"/>
</dbReference>
<evidence type="ECO:0000313" key="5">
    <source>
        <dbReference type="EMBL" id="EED96520.1"/>
    </source>
</evidence>
<dbReference type="HOGENOM" id="CLU_398186_0_0_1"/>
<dbReference type="InterPro" id="IPR038277">
    <property type="entry name" value="UreF_sf"/>
</dbReference>
<dbReference type="AlphaFoldDB" id="B8BRD4"/>
<reference evidence="5 6" key="2">
    <citation type="journal article" date="2008" name="Nature">
        <title>The Phaeodactylum genome reveals the evolutionary history of diatom genomes.</title>
        <authorList>
            <person name="Bowler C."/>
            <person name="Allen A.E."/>
            <person name="Badger J.H."/>
            <person name="Grimwood J."/>
            <person name="Jabbari K."/>
            <person name="Kuo A."/>
            <person name="Maheswari U."/>
            <person name="Martens C."/>
            <person name="Maumus F."/>
            <person name="Otillar R.P."/>
            <person name="Rayko E."/>
            <person name="Salamov A."/>
            <person name="Vandepoele K."/>
            <person name="Beszteri B."/>
            <person name="Gruber A."/>
            <person name="Heijde M."/>
            <person name="Katinka M."/>
            <person name="Mock T."/>
            <person name="Valentin K."/>
            <person name="Verret F."/>
            <person name="Berges J.A."/>
            <person name="Brownlee C."/>
            <person name="Cadoret J.P."/>
            <person name="Chiovitti A."/>
            <person name="Choi C.J."/>
            <person name="Coesel S."/>
            <person name="De Martino A."/>
            <person name="Detter J.C."/>
            <person name="Durkin C."/>
            <person name="Falciatore A."/>
            <person name="Fournet J."/>
            <person name="Haruta M."/>
            <person name="Huysman M.J."/>
            <person name="Jenkins B.D."/>
            <person name="Jiroutova K."/>
            <person name="Jorgensen R.E."/>
            <person name="Joubert Y."/>
            <person name="Kaplan A."/>
            <person name="Kroger N."/>
            <person name="Kroth P.G."/>
            <person name="La Roche J."/>
            <person name="Lindquist E."/>
            <person name="Lommer M."/>
            <person name="Martin-Jezequel V."/>
            <person name="Lopez P.J."/>
            <person name="Lucas S."/>
            <person name="Mangogna M."/>
            <person name="McGinnis K."/>
            <person name="Medlin L.K."/>
            <person name="Montsant A."/>
            <person name="Oudot-Le Secq M.P."/>
            <person name="Napoli C."/>
            <person name="Obornik M."/>
            <person name="Parker M.S."/>
            <person name="Petit J.L."/>
            <person name="Porcel B.M."/>
            <person name="Poulsen N."/>
            <person name="Robison M."/>
            <person name="Rychlewski L."/>
            <person name="Rynearson T.A."/>
            <person name="Schmutz J."/>
            <person name="Shapiro H."/>
            <person name="Siaut M."/>
            <person name="Stanley M."/>
            <person name="Sussman M.R."/>
            <person name="Taylor A.R."/>
            <person name="Vardi A."/>
            <person name="von Dassow P."/>
            <person name="Vyverman W."/>
            <person name="Willis A."/>
            <person name="Wyrwicz L.S."/>
            <person name="Rokhsar D.S."/>
            <person name="Weissenbach J."/>
            <person name="Armbrust E.V."/>
            <person name="Green B.R."/>
            <person name="Van de Peer Y."/>
            <person name="Grigoriev I.V."/>
        </authorList>
    </citation>
    <scope>NUCLEOTIDE SEQUENCE [LARGE SCALE GENOMIC DNA]</scope>
    <source>
        <strain evidence="5 6">CCMP1335</strain>
    </source>
</reference>
<feature type="region of interest" description="Disordered" evidence="4">
    <location>
        <begin position="212"/>
        <end position="236"/>
    </location>
</feature>
<organism evidence="5 6">
    <name type="scientific">Thalassiosira pseudonana</name>
    <name type="common">Marine diatom</name>
    <name type="synonym">Cyclotella nana</name>
    <dbReference type="NCBI Taxonomy" id="35128"/>
    <lineage>
        <taxon>Eukaryota</taxon>
        <taxon>Sar</taxon>
        <taxon>Stramenopiles</taxon>
        <taxon>Ochrophyta</taxon>
        <taxon>Bacillariophyta</taxon>
        <taxon>Coscinodiscophyceae</taxon>
        <taxon>Thalassiosirophycidae</taxon>
        <taxon>Thalassiosirales</taxon>
        <taxon>Thalassiosiraceae</taxon>
        <taxon>Thalassiosira</taxon>
    </lineage>
</organism>
<evidence type="ECO:0000313" key="6">
    <source>
        <dbReference type="Proteomes" id="UP000001449"/>
    </source>
</evidence>
<comment type="similarity">
    <text evidence="3">Belongs to the UreF family.</text>
</comment>
<name>B8BRD4_THAPS</name>
<evidence type="ECO:0000256" key="1">
    <source>
        <dbReference type="ARBA" id="ARBA00022988"/>
    </source>
</evidence>
<dbReference type="InterPro" id="IPR002639">
    <property type="entry name" value="UreF"/>
</dbReference>
<keyword evidence="2" id="KW-0143">Chaperone</keyword>
<feature type="compositionally biased region" description="Polar residues" evidence="4">
    <location>
        <begin position="212"/>
        <end position="235"/>
    </location>
</feature>
<dbReference type="PaxDb" id="35128-Thaps1586"/>
<feature type="region of interest" description="Disordered" evidence="4">
    <location>
        <begin position="361"/>
        <end position="390"/>
    </location>
</feature>
<dbReference type="GO" id="GO:0016151">
    <property type="term" value="F:nickel cation binding"/>
    <property type="evidence" value="ECO:0007669"/>
    <property type="project" value="InterPro"/>
</dbReference>
<keyword evidence="6" id="KW-1185">Reference proteome</keyword>
<dbReference type="GeneID" id="7443141"/>
<dbReference type="RefSeq" id="XP_002286879.1">
    <property type="nucleotide sequence ID" value="XM_002286843.1"/>
</dbReference>
<dbReference type="eggNOG" id="ENOG502RBJT">
    <property type="taxonomic scope" value="Eukaryota"/>
</dbReference>
<dbReference type="OMA" id="MEEERWA"/>
<reference evidence="5 6" key="1">
    <citation type="journal article" date="2004" name="Science">
        <title>The genome of the diatom Thalassiosira pseudonana: ecology, evolution, and metabolism.</title>
        <authorList>
            <person name="Armbrust E.V."/>
            <person name="Berges J.A."/>
            <person name="Bowler C."/>
            <person name="Green B.R."/>
            <person name="Martinez D."/>
            <person name="Putnam N.H."/>
            <person name="Zhou S."/>
            <person name="Allen A.E."/>
            <person name="Apt K.E."/>
            <person name="Bechner M."/>
            <person name="Brzezinski M.A."/>
            <person name="Chaal B.K."/>
            <person name="Chiovitti A."/>
            <person name="Davis A.K."/>
            <person name="Demarest M.S."/>
            <person name="Detter J.C."/>
            <person name="Glavina T."/>
            <person name="Goodstein D."/>
            <person name="Hadi M.Z."/>
            <person name="Hellsten U."/>
            <person name="Hildebrand M."/>
            <person name="Jenkins B.D."/>
            <person name="Jurka J."/>
            <person name="Kapitonov V.V."/>
            <person name="Kroger N."/>
            <person name="Lau W.W."/>
            <person name="Lane T.W."/>
            <person name="Larimer F.W."/>
            <person name="Lippmeier J.C."/>
            <person name="Lucas S."/>
            <person name="Medina M."/>
            <person name="Montsant A."/>
            <person name="Obornik M."/>
            <person name="Parker M.S."/>
            <person name="Palenik B."/>
            <person name="Pazour G.J."/>
            <person name="Richardson P.M."/>
            <person name="Rynearson T.A."/>
            <person name="Saito M.A."/>
            <person name="Schwartz D.C."/>
            <person name="Thamatrakoln K."/>
            <person name="Valentin K."/>
            <person name="Vardi A."/>
            <person name="Wilkerson F.P."/>
            <person name="Rokhsar D.S."/>
        </authorList>
    </citation>
    <scope>NUCLEOTIDE SEQUENCE [LARGE SCALE GENOMIC DNA]</scope>
    <source>
        <strain evidence="5 6">CCMP1335</strain>
    </source>
</reference>
<dbReference type="InterPro" id="IPR002669">
    <property type="entry name" value="UreD"/>
</dbReference>
<gene>
    <name evidence="5" type="ORF">THAPSDRAFT_1586</name>
</gene>
<evidence type="ECO:0008006" key="7">
    <source>
        <dbReference type="Google" id="ProtNLM"/>
    </source>
</evidence>
<evidence type="ECO:0000256" key="2">
    <source>
        <dbReference type="ARBA" id="ARBA00023186"/>
    </source>
</evidence>
<dbReference type="GO" id="GO:0019627">
    <property type="term" value="P:urea metabolic process"/>
    <property type="evidence" value="ECO:0000318"/>
    <property type="project" value="GO_Central"/>
</dbReference>
<dbReference type="Pfam" id="PF01774">
    <property type="entry name" value="UreD"/>
    <property type="match status" value="1"/>
</dbReference>
<dbReference type="InParanoid" id="B8BRD4"/>
<dbReference type="Pfam" id="PF01730">
    <property type="entry name" value="UreF"/>
    <property type="match status" value="1"/>
</dbReference>
<evidence type="ECO:0000256" key="3">
    <source>
        <dbReference type="ARBA" id="ARBA00046339"/>
    </source>
</evidence>
<dbReference type="KEGG" id="tps:THAPSDRAFT_1586"/>
<accession>B8BRD4</accession>
<evidence type="ECO:0000256" key="4">
    <source>
        <dbReference type="SAM" id="MobiDB-lite"/>
    </source>
</evidence>
<keyword evidence="1" id="KW-0996">Nickel insertion</keyword>
<dbReference type="Proteomes" id="UP000001449">
    <property type="component" value="Chromosome 1"/>
</dbReference>
<dbReference type="EMBL" id="CM000638">
    <property type="protein sequence ID" value="EED96520.1"/>
    <property type="molecule type" value="Genomic_DNA"/>
</dbReference>
<dbReference type="PANTHER" id="PTHR33620:SF1">
    <property type="entry name" value="UREASE ACCESSORY PROTEIN F"/>
    <property type="match status" value="1"/>
</dbReference>
<dbReference type="GO" id="GO:0018237">
    <property type="term" value="F:urease activator activity"/>
    <property type="evidence" value="ECO:0000318"/>
    <property type="project" value="GO_Central"/>
</dbReference>